<keyword evidence="2" id="KW-1185">Reference proteome</keyword>
<accession>A0A127QJC4</accession>
<dbReference type="Gene3D" id="1.50.10.140">
    <property type="match status" value="1"/>
</dbReference>
<gene>
    <name evidence="1" type="ORF">CAter282_2378</name>
</gene>
<organism evidence="1 2">
    <name type="scientific">Collimonas arenae</name>
    <dbReference type="NCBI Taxonomy" id="279058"/>
    <lineage>
        <taxon>Bacteria</taxon>
        <taxon>Pseudomonadati</taxon>
        <taxon>Pseudomonadota</taxon>
        <taxon>Betaproteobacteria</taxon>
        <taxon>Burkholderiales</taxon>
        <taxon>Oxalobacteraceae</taxon>
        <taxon>Collimonas</taxon>
    </lineage>
</organism>
<name>A0A127QJC4_9BURK</name>
<dbReference type="PATRIC" id="fig|279058.18.peg.2347"/>
<dbReference type="EMBL" id="CP013235">
    <property type="protein sequence ID" value="AMP10124.1"/>
    <property type="molecule type" value="Genomic_DNA"/>
</dbReference>
<sequence length="129" mass="14713">MRKSDAIMNIKSLTTAVELNMLQRESFSYFMHETNEENGLVVDKSAPDWPASIAAVGLAFAAYPITVERDFIGREAAVRRALKILRFFRNSPQGPESDASGHHGFYYHFLDMQTGRRIWRCEYSTISCT</sequence>
<reference evidence="1 2" key="1">
    <citation type="submission" date="2015-11" db="EMBL/GenBank/DDBJ databases">
        <title>Exploring the genomic traits of fungus-feeding bacterial genus Collimonas.</title>
        <authorList>
            <person name="Song C."/>
            <person name="Schmidt R."/>
            <person name="de Jager V."/>
            <person name="Krzyzanowska D."/>
            <person name="Jongedijk E."/>
            <person name="Cankar K."/>
            <person name="Beekwilder J."/>
            <person name="van Veen A."/>
            <person name="de Boer W."/>
            <person name="van Veen J.A."/>
            <person name="Garbeva P."/>
        </authorList>
    </citation>
    <scope>NUCLEOTIDE SEQUENCE [LARGE SCALE GENOMIC DNA]</scope>
    <source>
        <strain evidence="1 2">Ter282</strain>
    </source>
</reference>
<dbReference type="AlphaFoldDB" id="A0A127QJC4"/>
<protein>
    <submittedName>
        <fullName evidence="1">Uncharacterized protein</fullName>
    </submittedName>
</protein>
<proteinExistence type="predicted"/>
<evidence type="ECO:0000313" key="1">
    <source>
        <dbReference type="EMBL" id="AMP10124.1"/>
    </source>
</evidence>
<evidence type="ECO:0000313" key="2">
    <source>
        <dbReference type="Proteomes" id="UP000071778"/>
    </source>
</evidence>
<dbReference type="Proteomes" id="UP000071778">
    <property type="component" value="Chromosome"/>
</dbReference>